<dbReference type="Gene3D" id="1.10.1470.10">
    <property type="entry name" value="YjbJ"/>
    <property type="match status" value="1"/>
</dbReference>
<proteinExistence type="inferred from homology"/>
<evidence type="ECO:0000256" key="1">
    <source>
        <dbReference type="ARBA" id="ARBA00009129"/>
    </source>
</evidence>
<comment type="caution">
    <text evidence="4">The sequence shown here is derived from an EMBL/GenBank/DDBJ whole genome shotgun (WGS) entry which is preliminary data.</text>
</comment>
<dbReference type="InterPro" id="IPR008462">
    <property type="entry name" value="CsbD"/>
</dbReference>
<dbReference type="Proteomes" id="UP000051445">
    <property type="component" value="Unassembled WGS sequence"/>
</dbReference>
<dbReference type="AlphaFoldDB" id="A0A0R1PEI3"/>
<dbReference type="PATRIC" id="fig|1423746.3.peg.1160"/>
<comment type="similarity">
    <text evidence="1">Belongs to the UPF0337 (CsbD) family.</text>
</comment>
<dbReference type="RefSeq" id="WP_083482703.1">
    <property type="nucleotide sequence ID" value="NZ_AZER01000016.1"/>
</dbReference>
<evidence type="ECO:0000256" key="2">
    <source>
        <dbReference type="SAM" id="MobiDB-lite"/>
    </source>
</evidence>
<dbReference type="OrthoDB" id="2329509at2"/>
<feature type="region of interest" description="Disordered" evidence="2">
    <location>
        <begin position="33"/>
        <end position="55"/>
    </location>
</feature>
<evidence type="ECO:0000313" key="4">
    <source>
        <dbReference type="EMBL" id="KRL27379.1"/>
    </source>
</evidence>
<sequence>MVSDKHGVKDQLVGTYQEAKGKITGDKKTELAGKARKAKGKAKDKVADVKDCVEE</sequence>
<organism evidence="4 5">
    <name type="scientific">Limosilactobacillus frumenti DSM 13145</name>
    <dbReference type="NCBI Taxonomy" id="1423746"/>
    <lineage>
        <taxon>Bacteria</taxon>
        <taxon>Bacillati</taxon>
        <taxon>Bacillota</taxon>
        <taxon>Bacilli</taxon>
        <taxon>Lactobacillales</taxon>
        <taxon>Lactobacillaceae</taxon>
        <taxon>Limosilactobacillus</taxon>
    </lineage>
</organism>
<feature type="domain" description="CsbD-like" evidence="3">
    <location>
        <begin position="7"/>
        <end position="54"/>
    </location>
</feature>
<evidence type="ECO:0000259" key="3">
    <source>
        <dbReference type="Pfam" id="PF05532"/>
    </source>
</evidence>
<accession>A0A0R1PEI3</accession>
<dbReference type="SUPFAM" id="SSF69047">
    <property type="entry name" value="Hypothetical protein YjbJ"/>
    <property type="match status" value="1"/>
</dbReference>
<name>A0A0R1PEI3_9LACO</name>
<evidence type="ECO:0000313" key="5">
    <source>
        <dbReference type="Proteomes" id="UP000051445"/>
    </source>
</evidence>
<keyword evidence="5" id="KW-1185">Reference proteome</keyword>
<protein>
    <recommendedName>
        <fullName evidence="3">CsbD-like domain-containing protein</fullName>
    </recommendedName>
</protein>
<dbReference type="Pfam" id="PF05532">
    <property type="entry name" value="CsbD"/>
    <property type="match status" value="1"/>
</dbReference>
<feature type="compositionally biased region" description="Basic and acidic residues" evidence="2">
    <location>
        <begin position="41"/>
        <end position="55"/>
    </location>
</feature>
<dbReference type="EMBL" id="AZER01000016">
    <property type="protein sequence ID" value="KRL27379.1"/>
    <property type="molecule type" value="Genomic_DNA"/>
</dbReference>
<gene>
    <name evidence="4" type="ORF">FD27_GL001139</name>
</gene>
<dbReference type="InterPro" id="IPR036629">
    <property type="entry name" value="YjbJ_sf"/>
</dbReference>
<reference evidence="4 5" key="1">
    <citation type="journal article" date="2015" name="Genome Announc.">
        <title>Expanding the biotechnology potential of lactobacilli through comparative genomics of 213 strains and associated genera.</title>
        <authorList>
            <person name="Sun Z."/>
            <person name="Harris H.M."/>
            <person name="McCann A."/>
            <person name="Guo C."/>
            <person name="Argimon S."/>
            <person name="Zhang W."/>
            <person name="Yang X."/>
            <person name="Jeffery I.B."/>
            <person name="Cooney J.C."/>
            <person name="Kagawa T.F."/>
            <person name="Liu W."/>
            <person name="Song Y."/>
            <person name="Salvetti E."/>
            <person name="Wrobel A."/>
            <person name="Rasinkangas P."/>
            <person name="Parkhill J."/>
            <person name="Rea M.C."/>
            <person name="O'Sullivan O."/>
            <person name="Ritari J."/>
            <person name="Douillard F.P."/>
            <person name="Paul Ross R."/>
            <person name="Yang R."/>
            <person name="Briner A.E."/>
            <person name="Felis G.E."/>
            <person name="de Vos W.M."/>
            <person name="Barrangou R."/>
            <person name="Klaenhammer T.R."/>
            <person name="Caufield P.W."/>
            <person name="Cui Y."/>
            <person name="Zhang H."/>
            <person name="O'Toole P.W."/>
        </authorList>
    </citation>
    <scope>NUCLEOTIDE SEQUENCE [LARGE SCALE GENOMIC DNA]</scope>
    <source>
        <strain evidence="4 5">DSM 13145</strain>
    </source>
</reference>
<dbReference type="STRING" id="1423746.FD27_GL001139"/>